<dbReference type="InterPro" id="IPR018170">
    <property type="entry name" value="Aldo/ket_reductase_CS"/>
</dbReference>
<dbReference type="InterPro" id="IPR036812">
    <property type="entry name" value="NAD(P)_OxRdtase_dom_sf"/>
</dbReference>
<feature type="transmembrane region" description="Helical" evidence="1">
    <location>
        <begin position="296"/>
        <end position="318"/>
    </location>
</feature>
<dbReference type="Pfam" id="PF05703">
    <property type="entry name" value="Auxin_canalis"/>
    <property type="match status" value="1"/>
</dbReference>
<evidence type="ECO:0000256" key="1">
    <source>
        <dbReference type="SAM" id="Phobius"/>
    </source>
</evidence>
<dbReference type="EMBL" id="SDMP01000016">
    <property type="protein sequence ID" value="RYR04262.1"/>
    <property type="molecule type" value="Genomic_DNA"/>
</dbReference>
<dbReference type="AlphaFoldDB" id="A0A444YQU2"/>
<evidence type="ECO:0000259" key="3">
    <source>
        <dbReference type="Pfam" id="PF05703"/>
    </source>
</evidence>
<dbReference type="STRING" id="3818.A0A444YQU2"/>
<dbReference type="SUPFAM" id="SSF51430">
    <property type="entry name" value="NAD(P)-linked oxidoreductase"/>
    <property type="match status" value="1"/>
</dbReference>
<feature type="transmembrane region" description="Helical" evidence="1">
    <location>
        <begin position="256"/>
        <end position="275"/>
    </location>
</feature>
<dbReference type="GO" id="GO:0016491">
    <property type="term" value="F:oxidoreductase activity"/>
    <property type="evidence" value="ECO:0007669"/>
    <property type="project" value="InterPro"/>
</dbReference>
<dbReference type="PANTHER" id="PTHR11732">
    <property type="entry name" value="ALDO/KETO REDUCTASE"/>
    <property type="match status" value="1"/>
</dbReference>
<dbReference type="PRINTS" id="PR00069">
    <property type="entry name" value="ALDKETRDTASE"/>
</dbReference>
<feature type="domain" description="VAN3-binding protein-like auxin canalisation" evidence="3">
    <location>
        <begin position="264"/>
        <end position="317"/>
    </location>
</feature>
<comment type="caution">
    <text evidence="4">The sequence shown here is derived from an EMBL/GenBank/DDBJ whole genome shotgun (WGS) entry which is preliminary data.</text>
</comment>
<reference evidence="4 5" key="1">
    <citation type="submission" date="2019-01" db="EMBL/GenBank/DDBJ databases">
        <title>Sequencing of cultivated peanut Arachis hypogaea provides insights into genome evolution and oil improvement.</title>
        <authorList>
            <person name="Chen X."/>
        </authorList>
    </citation>
    <scope>NUCLEOTIDE SEQUENCE [LARGE SCALE GENOMIC DNA]</scope>
    <source>
        <strain evidence="5">cv. Fuhuasheng</strain>
        <tissue evidence="4">Leaves</tissue>
    </source>
</reference>
<accession>A0A444YQU2</accession>
<gene>
    <name evidence="4" type="ORF">Ahy_B06g083906</name>
</gene>
<evidence type="ECO:0000313" key="4">
    <source>
        <dbReference type="EMBL" id="RYR04262.1"/>
    </source>
</evidence>
<keyword evidence="1" id="KW-1133">Transmembrane helix</keyword>
<evidence type="ECO:0000313" key="5">
    <source>
        <dbReference type="Proteomes" id="UP000289738"/>
    </source>
</evidence>
<evidence type="ECO:0000259" key="2">
    <source>
        <dbReference type="Pfam" id="PF00248"/>
    </source>
</evidence>
<keyword evidence="1" id="KW-0472">Membrane</keyword>
<proteinExistence type="predicted"/>
<dbReference type="InterPro" id="IPR020471">
    <property type="entry name" value="AKR"/>
</dbReference>
<keyword evidence="1" id="KW-0812">Transmembrane</keyword>
<keyword evidence="5" id="KW-1185">Reference proteome</keyword>
<dbReference type="PROSITE" id="PS00798">
    <property type="entry name" value="ALDOKETO_REDUCTASE_1"/>
    <property type="match status" value="1"/>
</dbReference>
<organism evidence="4 5">
    <name type="scientific">Arachis hypogaea</name>
    <name type="common">Peanut</name>
    <dbReference type="NCBI Taxonomy" id="3818"/>
    <lineage>
        <taxon>Eukaryota</taxon>
        <taxon>Viridiplantae</taxon>
        <taxon>Streptophyta</taxon>
        <taxon>Embryophyta</taxon>
        <taxon>Tracheophyta</taxon>
        <taxon>Spermatophyta</taxon>
        <taxon>Magnoliopsida</taxon>
        <taxon>eudicotyledons</taxon>
        <taxon>Gunneridae</taxon>
        <taxon>Pentapetalae</taxon>
        <taxon>rosids</taxon>
        <taxon>fabids</taxon>
        <taxon>Fabales</taxon>
        <taxon>Fabaceae</taxon>
        <taxon>Papilionoideae</taxon>
        <taxon>50 kb inversion clade</taxon>
        <taxon>dalbergioids sensu lato</taxon>
        <taxon>Dalbergieae</taxon>
        <taxon>Pterocarpus clade</taxon>
        <taxon>Arachis</taxon>
    </lineage>
</organism>
<dbReference type="Gene3D" id="3.20.20.100">
    <property type="entry name" value="NADP-dependent oxidoreductase domain"/>
    <property type="match status" value="1"/>
</dbReference>
<evidence type="ECO:0008006" key="6">
    <source>
        <dbReference type="Google" id="ProtNLM"/>
    </source>
</evidence>
<dbReference type="Pfam" id="PF00248">
    <property type="entry name" value="Aldo_ket_red"/>
    <property type="match status" value="1"/>
</dbReference>
<dbReference type="Proteomes" id="UP000289738">
    <property type="component" value="Chromosome B06"/>
</dbReference>
<name>A0A444YQU2_ARAHY</name>
<feature type="domain" description="NADP-dependent oxidoreductase" evidence="2">
    <location>
        <begin position="54"/>
        <end position="137"/>
    </location>
</feature>
<sequence>MDKCRNEYLNRGVGSFAESTRVKVRDLIQRVIAHGIMALIFWYLANSVDLKSKDASQSFYMFIFKAGYRHIDTAAQYGVQEDVGHGLQSAMIAGVDRKDLFVTSKLWCTDLTPERVRPALNNTLQELQLDYLDLYLHNECSPHNTREINPRCHHRGHIYTDKEFHLHLLHAILIYLASAFPSIADHWLVGGQAGRFSNGLRPCWKYLHDVSVLSSIKSVFAFAVHWPNFRGKYQVPHLARTTAIMLMWNKVGVSNVAGEVALLAGLAMSLLRGRTMGRWLKDQKERKKQEIRTHNAQLHAAVFVAGIAAAVAAIAALIECKL</sequence>
<dbReference type="InterPro" id="IPR008546">
    <property type="entry name" value="VAN3-bd-like_auxin_canal"/>
</dbReference>
<feature type="transmembrane region" description="Helical" evidence="1">
    <location>
        <begin position="164"/>
        <end position="184"/>
    </location>
</feature>
<protein>
    <recommendedName>
        <fullName evidence="6">NADP-dependent oxidoreductase domain-containing protein</fullName>
    </recommendedName>
</protein>
<dbReference type="InterPro" id="IPR023210">
    <property type="entry name" value="NADP_OxRdtase_dom"/>
</dbReference>